<dbReference type="GeneID" id="68311395"/>
<protein>
    <submittedName>
        <fullName evidence="1">Uncharacterized protein</fullName>
    </submittedName>
</protein>
<reference evidence="1" key="1">
    <citation type="journal article" date="2021" name="Mol. Plant Microbe Interact.">
        <title>Telomere to telomere genome assembly of Fusarium musae F31, causal agent of crown rot disease of banana.</title>
        <authorList>
            <person name="Degradi L."/>
            <person name="Tava V."/>
            <person name="Kunova A."/>
            <person name="Cortesi P."/>
            <person name="Saracchi M."/>
            <person name="Pasquali M."/>
        </authorList>
    </citation>
    <scope>NUCLEOTIDE SEQUENCE</scope>
    <source>
        <strain evidence="1">F31</strain>
    </source>
</reference>
<dbReference type="KEGG" id="fmu:J7337_003538"/>
<proteinExistence type="predicted"/>
<comment type="caution">
    <text evidence="1">The sequence shown here is derived from an EMBL/GenBank/DDBJ whole genome shotgun (WGS) entry which is preliminary data.</text>
</comment>
<gene>
    <name evidence="1" type="ORF">J7337_003538</name>
</gene>
<dbReference type="EMBL" id="JAHBCI010000003">
    <property type="protein sequence ID" value="KAG9503587.1"/>
    <property type="molecule type" value="Genomic_DNA"/>
</dbReference>
<dbReference type="RefSeq" id="XP_044682587.1">
    <property type="nucleotide sequence ID" value="XM_044821254.1"/>
</dbReference>
<accession>A0A9P8IS37</accession>
<dbReference type="Proteomes" id="UP000827133">
    <property type="component" value="Unassembled WGS sequence"/>
</dbReference>
<sequence>MVAAMLSDKRFAEIKKAVGNPFDNGDPFGMSPDEYLAKLDFETGSDDVLDQYLQKASGMHSKPVRASAEKWLKELTAIDFNNISDISNHRFALTVEKVDRFKLGNHGEDTFAVLTYPGAIVPDELSPERKYSGDYYPHTAFISLRMGEVSHSHLDPESSKAATLASPGQPPYLVLPIGQVQKKPKGETDDEFENTDYVLVIDAITTSHPVWLIYDRNAEDDLGEPQNIHPDEQPLVFKELGKNFDAVQVFPSIQKWFDYYNNLDFTQMLKSMQETGITGPIKAKEIAISEAKKLLLE</sequence>
<keyword evidence="2" id="KW-1185">Reference proteome</keyword>
<name>A0A9P8IS37_9HYPO</name>
<organism evidence="1 2">
    <name type="scientific">Fusarium musae</name>
    <dbReference type="NCBI Taxonomy" id="1042133"/>
    <lineage>
        <taxon>Eukaryota</taxon>
        <taxon>Fungi</taxon>
        <taxon>Dikarya</taxon>
        <taxon>Ascomycota</taxon>
        <taxon>Pezizomycotina</taxon>
        <taxon>Sordariomycetes</taxon>
        <taxon>Hypocreomycetidae</taxon>
        <taxon>Hypocreales</taxon>
        <taxon>Nectriaceae</taxon>
        <taxon>Fusarium</taxon>
    </lineage>
</organism>
<dbReference type="AlphaFoldDB" id="A0A9P8IS37"/>
<evidence type="ECO:0000313" key="1">
    <source>
        <dbReference type="EMBL" id="KAG9503587.1"/>
    </source>
</evidence>
<evidence type="ECO:0000313" key="2">
    <source>
        <dbReference type="Proteomes" id="UP000827133"/>
    </source>
</evidence>